<reference evidence="2" key="1">
    <citation type="submission" date="2023-06" db="EMBL/GenBank/DDBJ databases">
        <authorList>
            <consortium name="Lawrence Berkeley National Laboratory"/>
            <person name="Ahrendt S."/>
            <person name="Sahu N."/>
            <person name="Indic B."/>
            <person name="Wong-Bajracharya J."/>
            <person name="Merenyi Z."/>
            <person name="Ke H.-M."/>
            <person name="Monk M."/>
            <person name="Kocsube S."/>
            <person name="Drula E."/>
            <person name="Lipzen A."/>
            <person name="Balint B."/>
            <person name="Henrissat B."/>
            <person name="Andreopoulos B."/>
            <person name="Martin F.M."/>
            <person name="Harder C.B."/>
            <person name="Rigling D."/>
            <person name="Ford K.L."/>
            <person name="Foster G.D."/>
            <person name="Pangilinan J."/>
            <person name="Papanicolaou A."/>
            <person name="Barry K."/>
            <person name="LaButti K."/>
            <person name="Viragh M."/>
            <person name="Koriabine M."/>
            <person name="Yan M."/>
            <person name="Riley R."/>
            <person name="Champramary S."/>
            <person name="Plett K.L."/>
            <person name="Tsai I.J."/>
            <person name="Slot J."/>
            <person name="Sipos G."/>
            <person name="Plett J."/>
            <person name="Nagy L.G."/>
            <person name="Grigoriev I.V."/>
        </authorList>
    </citation>
    <scope>NUCLEOTIDE SEQUENCE</scope>
    <source>
        <strain evidence="2">ICMP 16352</strain>
    </source>
</reference>
<feature type="region of interest" description="Disordered" evidence="1">
    <location>
        <begin position="146"/>
        <end position="189"/>
    </location>
</feature>
<evidence type="ECO:0000313" key="3">
    <source>
        <dbReference type="Proteomes" id="UP001175227"/>
    </source>
</evidence>
<feature type="compositionally biased region" description="Basic residues" evidence="1">
    <location>
        <begin position="453"/>
        <end position="472"/>
    </location>
</feature>
<keyword evidence="3" id="KW-1185">Reference proteome</keyword>
<accession>A0AA39P2S5</accession>
<evidence type="ECO:0000313" key="2">
    <source>
        <dbReference type="EMBL" id="KAK0476515.1"/>
    </source>
</evidence>
<feature type="region of interest" description="Disordered" evidence="1">
    <location>
        <begin position="453"/>
        <end position="486"/>
    </location>
</feature>
<gene>
    <name evidence="2" type="ORF">IW261DRAFT_1567225</name>
</gene>
<sequence length="486" mass="53199">MSSTNNSVPTLNSLVAQADALMKSPPAADADFLAITTFFNEAATIKCSLLAYYSSSSRVNFYHDFEQFISRLVIQFHFTDQWLSVFRVETTRLRAATSGNYHLTGDQILGGLEVLPPIRYRIDKDILMSSAPFSLVLSATKSILGSPKSTSGGSTAVTLKDASITPDRSGSPSPTSGSASPVSSADWTLPSSTDPAPFIELFAETEGTLQDAVEIGDKITDMYRRTFNKFALRYGETFCAICSGTPSHPAHECPACSTKAIHPCSVCVQEGTECIFARLSTECIACHKGLLRSCIGGVPDRQILIMPFNDLCPEDDEHVLNLVEDMIDLDPFGIRTPVGFPEDRHTEGIINNAKAYIGVNSQQLPFHGVESISTLVKAKDAYHQHLEANTRELYLFLKIRHIVVQQLWFVTAKLNDLREQESAEVNTAVKMALSSKPASSNGFPWWLMKKDHQGHRKNCGGNKGKGKGRGKGKGNNESQVLPKRCT</sequence>
<evidence type="ECO:0000256" key="1">
    <source>
        <dbReference type="SAM" id="MobiDB-lite"/>
    </source>
</evidence>
<organism evidence="2 3">
    <name type="scientific">Armillaria novae-zelandiae</name>
    <dbReference type="NCBI Taxonomy" id="153914"/>
    <lineage>
        <taxon>Eukaryota</taxon>
        <taxon>Fungi</taxon>
        <taxon>Dikarya</taxon>
        <taxon>Basidiomycota</taxon>
        <taxon>Agaricomycotina</taxon>
        <taxon>Agaricomycetes</taxon>
        <taxon>Agaricomycetidae</taxon>
        <taxon>Agaricales</taxon>
        <taxon>Marasmiineae</taxon>
        <taxon>Physalacriaceae</taxon>
        <taxon>Armillaria</taxon>
    </lineage>
</organism>
<dbReference type="Proteomes" id="UP001175227">
    <property type="component" value="Unassembled WGS sequence"/>
</dbReference>
<dbReference type="EMBL" id="JAUEPR010000020">
    <property type="protein sequence ID" value="KAK0476515.1"/>
    <property type="molecule type" value="Genomic_DNA"/>
</dbReference>
<protein>
    <submittedName>
        <fullName evidence="2">Uncharacterized protein</fullName>
    </submittedName>
</protein>
<comment type="caution">
    <text evidence="2">The sequence shown here is derived from an EMBL/GenBank/DDBJ whole genome shotgun (WGS) entry which is preliminary data.</text>
</comment>
<proteinExistence type="predicted"/>
<feature type="compositionally biased region" description="Low complexity" evidence="1">
    <location>
        <begin position="165"/>
        <end position="186"/>
    </location>
</feature>
<name>A0AA39P2S5_9AGAR</name>
<feature type="compositionally biased region" description="Polar residues" evidence="1">
    <location>
        <begin position="146"/>
        <end position="157"/>
    </location>
</feature>
<feature type="non-terminal residue" evidence="2">
    <location>
        <position position="486"/>
    </location>
</feature>
<dbReference type="AlphaFoldDB" id="A0AA39P2S5"/>